<evidence type="ECO:0000313" key="9">
    <source>
        <dbReference type="Proteomes" id="UP000622797"/>
    </source>
</evidence>
<sequence>MEVPIDKLLTRIEESGRREEVVAALMDSNLPSPNTAISPRRIPWSQGQASNSPFDHSRSTNCGSSSLPTQRNSPTQDGSQEAETLVSPLHIVTAAIAANTEPRCEKLGSQASLHPGRIAAMAPIKERLSKYFASHRAQKKDWEILAAQSVGSSFKLERGTCDPIASRLIDNNDASLYFQLFFQLRNPVIGLMDPTFHTPEYVYSTSFTLFSVICALGCAVSVRPRDRVIYPVLLSLADGNLRWSIAAAVKSLATIQAIINMQYWAPISSRQADDPYWLFVSHAVQLAREIGINRPEIVSEYVNAESQNTSSEFKDRCLRNYERTWFYTFIADKGFGIVTGRSQGVGWREMPRCASDWWKRSMTEPTDRMISGMVEIRGLLASRPFEDSDLTNTNDPQQIQAMEKRRQIQSTPKAILEWHKEAYDTLTRIRNDRCAPDDLPSARCLPILAFYMDHSLLVLNAQALKDMTAADDSIVSTAVLAVVRKTIEVASRALDLVLTDRTMTELLLGFQNNQYIMICHAITEILRAIKRGGLTSEETLPAVEKVLAIPQFLDRVVQLLPSSSAGHLYLDLARFFACQVEVLTTASDVQTVRETIDSGMFSDDWFKTVDSGLPDAATFLDMGYLGLEQPTPNFNDFQDTNSFNYSM</sequence>
<comment type="subcellular location">
    <subcellularLocation>
        <location evidence="1">Nucleus</location>
    </subcellularLocation>
</comment>
<accession>A0A8H4U428</accession>
<dbReference type="InterPro" id="IPR007219">
    <property type="entry name" value="XnlR_reg_dom"/>
</dbReference>
<feature type="compositionally biased region" description="Polar residues" evidence="6">
    <location>
        <begin position="45"/>
        <end position="82"/>
    </location>
</feature>
<dbReference type="GO" id="GO:0000976">
    <property type="term" value="F:transcription cis-regulatory region binding"/>
    <property type="evidence" value="ECO:0007669"/>
    <property type="project" value="TreeGrafter"/>
</dbReference>
<keyword evidence="3" id="KW-0238">DNA-binding</keyword>
<dbReference type="GO" id="GO:0006351">
    <property type="term" value="P:DNA-templated transcription"/>
    <property type="evidence" value="ECO:0007669"/>
    <property type="project" value="InterPro"/>
</dbReference>
<gene>
    <name evidence="8" type="ORF">FSARC_3606</name>
</gene>
<keyword evidence="5" id="KW-0539">Nucleus</keyword>
<organism evidence="8 9">
    <name type="scientific">Fusarium sarcochroum</name>
    <dbReference type="NCBI Taxonomy" id="1208366"/>
    <lineage>
        <taxon>Eukaryota</taxon>
        <taxon>Fungi</taxon>
        <taxon>Dikarya</taxon>
        <taxon>Ascomycota</taxon>
        <taxon>Pezizomycotina</taxon>
        <taxon>Sordariomycetes</taxon>
        <taxon>Hypocreomycetidae</taxon>
        <taxon>Hypocreales</taxon>
        <taxon>Nectriaceae</taxon>
        <taxon>Fusarium</taxon>
        <taxon>Fusarium lateritium species complex</taxon>
    </lineage>
</organism>
<evidence type="ECO:0000256" key="2">
    <source>
        <dbReference type="ARBA" id="ARBA00023015"/>
    </source>
</evidence>
<dbReference type="OrthoDB" id="3163292at2759"/>
<evidence type="ECO:0000259" key="7">
    <source>
        <dbReference type="Pfam" id="PF04082"/>
    </source>
</evidence>
<keyword evidence="4" id="KW-0804">Transcription</keyword>
<keyword evidence="2" id="KW-0805">Transcription regulation</keyword>
<feature type="domain" description="Xylanolytic transcriptional activator regulatory" evidence="7">
    <location>
        <begin position="194"/>
        <end position="341"/>
    </location>
</feature>
<keyword evidence="9" id="KW-1185">Reference proteome</keyword>
<evidence type="ECO:0000256" key="1">
    <source>
        <dbReference type="ARBA" id="ARBA00004123"/>
    </source>
</evidence>
<dbReference type="EMBL" id="JABEXW010000175">
    <property type="protein sequence ID" value="KAF4969083.1"/>
    <property type="molecule type" value="Genomic_DNA"/>
</dbReference>
<dbReference type="AlphaFoldDB" id="A0A8H4U428"/>
<evidence type="ECO:0000256" key="6">
    <source>
        <dbReference type="SAM" id="MobiDB-lite"/>
    </source>
</evidence>
<dbReference type="Pfam" id="PF04082">
    <property type="entry name" value="Fungal_trans"/>
    <property type="match status" value="1"/>
</dbReference>
<dbReference type="GO" id="GO:0005634">
    <property type="term" value="C:nucleus"/>
    <property type="evidence" value="ECO:0007669"/>
    <property type="project" value="UniProtKB-SubCell"/>
</dbReference>
<dbReference type="GO" id="GO:0008270">
    <property type="term" value="F:zinc ion binding"/>
    <property type="evidence" value="ECO:0007669"/>
    <property type="project" value="InterPro"/>
</dbReference>
<evidence type="ECO:0000256" key="4">
    <source>
        <dbReference type="ARBA" id="ARBA00023163"/>
    </source>
</evidence>
<reference evidence="8" key="2">
    <citation type="submission" date="2020-05" db="EMBL/GenBank/DDBJ databases">
        <authorList>
            <person name="Kim H.-S."/>
            <person name="Proctor R.H."/>
            <person name="Brown D.W."/>
        </authorList>
    </citation>
    <scope>NUCLEOTIDE SEQUENCE</scope>
    <source>
        <strain evidence="8">NRRL 20472</strain>
    </source>
</reference>
<protein>
    <recommendedName>
        <fullName evidence="7">Xylanolytic transcriptional activator regulatory domain-containing protein</fullName>
    </recommendedName>
</protein>
<feature type="region of interest" description="Disordered" evidence="6">
    <location>
        <begin position="25"/>
        <end position="83"/>
    </location>
</feature>
<comment type="caution">
    <text evidence="8">The sequence shown here is derived from an EMBL/GenBank/DDBJ whole genome shotgun (WGS) entry which is preliminary data.</text>
</comment>
<proteinExistence type="predicted"/>
<evidence type="ECO:0000313" key="8">
    <source>
        <dbReference type="EMBL" id="KAF4969083.1"/>
    </source>
</evidence>
<evidence type="ECO:0000256" key="5">
    <source>
        <dbReference type="ARBA" id="ARBA00023242"/>
    </source>
</evidence>
<dbReference type="PANTHER" id="PTHR31845">
    <property type="entry name" value="FINGER DOMAIN PROTEIN, PUTATIVE-RELATED"/>
    <property type="match status" value="1"/>
</dbReference>
<evidence type="ECO:0000256" key="3">
    <source>
        <dbReference type="ARBA" id="ARBA00023125"/>
    </source>
</evidence>
<dbReference type="Proteomes" id="UP000622797">
    <property type="component" value="Unassembled WGS sequence"/>
</dbReference>
<dbReference type="CDD" id="cd12148">
    <property type="entry name" value="fungal_TF_MHR"/>
    <property type="match status" value="1"/>
</dbReference>
<dbReference type="InterPro" id="IPR051089">
    <property type="entry name" value="prtT"/>
</dbReference>
<reference evidence="8" key="1">
    <citation type="journal article" date="2020" name="BMC Genomics">
        <title>Correction to: Identification and distribution of gene clusters required for synthesis of sphingolipid metabolism inhibitors in diverse species of the filamentous fungus Fusarium.</title>
        <authorList>
            <person name="Kim H.S."/>
            <person name="Lohmar J.M."/>
            <person name="Busman M."/>
            <person name="Brown D.W."/>
            <person name="Naumann T.A."/>
            <person name="Divon H.H."/>
            <person name="Lysoe E."/>
            <person name="Uhlig S."/>
            <person name="Proctor R.H."/>
        </authorList>
    </citation>
    <scope>NUCLEOTIDE SEQUENCE</scope>
    <source>
        <strain evidence="8">NRRL 20472</strain>
    </source>
</reference>
<name>A0A8H4U428_9HYPO</name>
<dbReference type="PANTHER" id="PTHR31845:SF17">
    <property type="entry name" value="ZN(II)2CYS6 TRANSCRIPTION FACTOR (EUROFUNG)"/>
    <property type="match status" value="1"/>
</dbReference>
<dbReference type="GO" id="GO:0000981">
    <property type="term" value="F:DNA-binding transcription factor activity, RNA polymerase II-specific"/>
    <property type="evidence" value="ECO:0007669"/>
    <property type="project" value="TreeGrafter"/>
</dbReference>